<dbReference type="Proteomes" id="UP001149090">
    <property type="component" value="Unassembled WGS sequence"/>
</dbReference>
<evidence type="ECO:0000313" key="2">
    <source>
        <dbReference type="EMBL" id="KAJ5078844.1"/>
    </source>
</evidence>
<name>A0A9Q0LUN9_ANAIG</name>
<dbReference type="InterPro" id="IPR051481">
    <property type="entry name" value="BTB-POZ/Galectin-3-binding"/>
</dbReference>
<proteinExistence type="predicted"/>
<dbReference type="PANTHER" id="PTHR24410">
    <property type="entry name" value="HL07962P-RELATED"/>
    <property type="match status" value="1"/>
</dbReference>
<dbReference type="InterPro" id="IPR011333">
    <property type="entry name" value="SKP1/BTB/POZ_sf"/>
</dbReference>
<dbReference type="AlphaFoldDB" id="A0A9Q0LUN9"/>
<evidence type="ECO:0000259" key="1">
    <source>
        <dbReference type="PROSITE" id="PS50097"/>
    </source>
</evidence>
<dbReference type="Pfam" id="PF07534">
    <property type="entry name" value="TLD"/>
    <property type="match status" value="1"/>
</dbReference>
<dbReference type="SUPFAM" id="SSF54695">
    <property type="entry name" value="POZ domain"/>
    <property type="match status" value="1"/>
</dbReference>
<reference evidence="2" key="1">
    <citation type="submission" date="2022-10" db="EMBL/GenBank/DDBJ databases">
        <title>Novel sulphate-reducing endosymbionts in the free-living metamonad Anaeramoeba.</title>
        <authorList>
            <person name="Jerlstrom-Hultqvist J."/>
            <person name="Cepicka I."/>
            <person name="Gallot-Lavallee L."/>
            <person name="Salas-Leiva D."/>
            <person name="Curtis B.A."/>
            <person name="Zahonova K."/>
            <person name="Pipaliya S."/>
            <person name="Dacks J."/>
            <person name="Roger A.J."/>
        </authorList>
    </citation>
    <scope>NUCLEOTIDE SEQUENCE</scope>
    <source>
        <strain evidence="2">BMAN</strain>
    </source>
</reference>
<evidence type="ECO:0000313" key="3">
    <source>
        <dbReference type="Proteomes" id="UP001149090"/>
    </source>
</evidence>
<dbReference type="EMBL" id="JAPDFW010000044">
    <property type="protein sequence ID" value="KAJ5078844.1"/>
    <property type="molecule type" value="Genomic_DNA"/>
</dbReference>
<accession>A0A9Q0LUN9</accession>
<protein>
    <submittedName>
        <fullName evidence="2">Kelch like protein</fullName>
    </submittedName>
</protein>
<keyword evidence="3" id="KW-1185">Reference proteome</keyword>
<organism evidence="2 3">
    <name type="scientific">Anaeramoeba ignava</name>
    <name type="common">Anaerobic marine amoeba</name>
    <dbReference type="NCBI Taxonomy" id="1746090"/>
    <lineage>
        <taxon>Eukaryota</taxon>
        <taxon>Metamonada</taxon>
        <taxon>Anaeramoebidae</taxon>
        <taxon>Anaeramoeba</taxon>
    </lineage>
</organism>
<dbReference type="OMA" id="ANSWASY"/>
<dbReference type="OrthoDB" id="6359816at2759"/>
<dbReference type="Pfam" id="PF00651">
    <property type="entry name" value="BTB"/>
    <property type="match status" value="1"/>
</dbReference>
<dbReference type="InterPro" id="IPR006571">
    <property type="entry name" value="TLDc_dom"/>
</dbReference>
<dbReference type="PANTHER" id="PTHR24410:SF23">
    <property type="entry name" value="BTB DOMAIN-CONTAINING PROTEIN-RELATED"/>
    <property type="match status" value="1"/>
</dbReference>
<comment type="caution">
    <text evidence="2">The sequence shown here is derived from an EMBL/GenBank/DDBJ whole genome shotgun (WGS) entry which is preliminary data.</text>
</comment>
<dbReference type="SMART" id="SM00875">
    <property type="entry name" value="BACK"/>
    <property type="match status" value="1"/>
</dbReference>
<dbReference type="CDD" id="cd18186">
    <property type="entry name" value="BTB_POZ_ZBTB_KLHL-like"/>
    <property type="match status" value="1"/>
</dbReference>
<dbReference type="Pfam" id="PF07707">
    <property type="entry name" value="BACK"/>
    <property type="match status" value="1"/>
</dbReference>
<feature type="domain" description="BTB" evidence="1">
    <location>
        <begin position="27"/>
        <end position="99"/>
    </location>
</feature>
<sequence length="490" mass="57265">MESKKTFENYSKLSTDFEDLLHSKNYSDFRIIVKSQLQETKTFECHRAILSSRSDYFHGLFRSQMIEAQTGFIEFEDVMPQVMENLLSYIYSGKLEINSENAVEILVFSSRFCFHDLLDFVTDFINDSLSVDTVIHVLGVADSFGIQIMKEKCMKFIAMNFYDIVENGEFFQLSHNDLCDILKEEILDIPDEYFLFNSLIRWIQHEKKLPESTGKQIQKQAFQLQEKMNLFIPQIRFKDFTEKQLNQVSKTSLLRQEIIEDVREFQKLEKSNQVQKLKEMKQKFKKEEMFILSPRSKFPNSSIIKDRHHIALLREWINDNPFFSKMRLAFSSQRDGAKGKIFHEKCDKQGQALVVILTLDGYIFGGYTKVGFDSDLIWESERFKKEGMGHIKDPDAFLFSLANPKNYSPFKVSPKDDSLDYAVFYHSTKGPSFAGDLELRSDLSSGWTNFGWDYKLPFPSLSHGDESKKIFAGSYDSWKVKVVEVFLKKF</sequence>
<gene>
    <name evidence="2" type="ORF">M0811_04567</name>
</gene>
<dbReference type="InterPro" id="IPR011705">
    <property type="entry name" value="BACK"/>
</dbReference>
<dbReference type="Gene3D" id="3.30.710.10">
    <property type="entry name" value="Potassium Channel Kv1.1, Chain A"/>
    <property type="match status" value="1"/>
</dbReference>
<dbReference type="SMART" id="SM00225">
    <property type="entry name" value="BTB"/>
    <property type="match status" value="1"/>
</dbReference>
<dbReference type="InterPro" id="IPR000210">
    <property type="entry name" value="BTB/POZ_dom"/>
</dbReference>
<dbReference type="PROSITE" id="PS50097">
    <property type="entry name" value="BTB"/>
    <property type="match status" value="1"/>
</dbReference>
<dbReference type="Gene3D" id="1.25.40.420">
    <property type="match status" value="1"/>
</dbReference>